<reference evidence="1 2" key="2">
    <citation type="journal article" date="2011" name="J. Antibiot.">
        <title>Furaquinocins I and J: novel polyketide isoprenoid hybrid compounds from Streptomyces reveromyceticus SN-593.</title>
        <authorList>
            <person name="Panthee S."/>
            <person name="Takahashi S."/>
            <person name="Takagi H."/>
            <person name="Nogawa T."/>
            <person name="Oowada E."/>
            <person name="Uramoto M."/>
            <person name="Osada H."/>
        </authorList>
    </citation>
    <scope>NUCLEOTIDE SEQUENCE [LARGE SCALE GENOMIC DNA]</scope>
    <source>
        <strain evidence="1 2">SN-593</strain>
    </source>
</reference>
<reference evidence="1 2" key="4">
    <citation type="journal article" date="2020" name="Sci. Rep.">
        <title>beta-carboline chemical signals induce reveromycin production through a LuxR family regulator in Streptomyces sp. SN-593.</title>
        <authorList>
            <person name="Panthee S."/>
            <person name="Kito N."/>
            <person name="Hayashi T."/>
            <person name="Shimizu T."/>
            <person name="Ishikawa J."/>
            <person name="Hamamoto H."/>
            <person name="Osada H."/>
            <person name="Takahashi S."/>
        </authorList>
    </citation>
    <scope>NUCLEOTIDE SEQUENCE [LARGE SCALE GENOMIC DNA]</scope>
    <source>
        <strain evidence="1 2">SN-593</strain>
    </source>
</reference>
<reference evidence="1 2" key="1">
    <citation type="journal article" date="2010" name="J. Bacteriol.">
        <title>Biochemical characterization of a novel indole prenyltransferase from Streptomyces sp. SN-593.</title>
        <authorList>
            <person name="Takahashi S."/>
            <person name="Takagi H."/>
            <person name="Toyoda A."/>
            <person name="Uramoto M."/>
            <person name="Nogawa T."/>
            <person name="Ueki M."/>
            <person name="Sakaki Y."/>
            <person name="Osada H."/>
        </authorList>
    </citation>
    <scope>NUCLEOTIDE SEQUENCE [LARGE SCALE GENOMIC DNA]</scope>
    <source>
        <strain evidence="1 2">SN-593</strain>
    </source>
</reference>
<dbReference type="AlphaFoldDB" id="A0A7U3UYX0"/>
<dbReference type="RefSeq" id="WP_202237306.1">
    <property type="nucleotide sequence ID" value="NZ_AP018365.1"/>
</dbReference>
<keyword evidence="2" id="KW-1185">Reference proteome</keyword>
<organism evidence="1 2">
    <name type="scientific">Actinacidiphila reveromycinica</name>
    <dbReference type="NCBI Taxonomy" id="659352"/>
    <lineage>
        <taxon>Bacteria</taxon>
        <taxon>Bacillati</taxon>
        <taxon>Actinomycetota</taxon>
        <taxon>Actinomycetes</taxon>
        <taxon>Kitasatosporales</taxon>
        <taxon>Streptomycetaceae</taxon>
        <taxon>Actinacidiphila</taxon>
    </lineage>
</organism>
<reference evidence="1 2" key="3">
    <citation type="journal article" date="2011" name="Nat. Chem. Biol.">
        <title>Reveromycin A biosynthesis uses RevG and RevJ for stereospecific spiroacetal formation.</title>
        <authorList>
            <person name="Takahashi S."/>
            <person name="Toyoda A."/>
            <person name="Sekiyama Y."/>
            <person name="Takagi H."/>
            <person name="Nogawa T."/>
            <person name="Uramoto M."/>
            <person name="Suzuki R."/>
            <person name="Koshino H."/>
            <person name="Kumano T."/>
            <person name="Panthee S."/>
            <person name="Dairi T."/>
            <person name="Ishikawa J."/>
            <person name="Ikeda H."/>
            <person name="Sakaki Y."/>
            <person name="Osada H."/>
        </authorList>
    </citation>
    <scope>NUCLEOTIDE SEQUENCE [LARGE SCALE GENOMIC DNA]</scope>
    <source>
        <strain evidence="1 2">SN-593</strain>
    </source>
</reference>
<name>A0A7U3UYX0_9ACTN</name>
<dbReference type="KEGG" id="arev:RVR_8814"/>
<proteinExistence type="predicted"/>
<dbReference type="EMBL" id="AP018365">
    <property type="protein sequence ID" value="BBB01403.1"/>
    <property type="molecule type" value="Genomic_DNA"/>
</dbReference>
<evidence type="ECO:0000313" key="2">
    <source>
        <dbReference type="Proteomes" id="UP000595703"/>
    </source>
</evidence>
<gene>
    <name evidence="1" type="ORF">RVR_8814</name>
</gene>
<dbReference type="Proteomes" id="UP000595703">
    <property type="component" value="Chromosome"/>
</dbReference>
<protein>
    <submittedName>
        <fullName evidence="1">Uncharacterized protein</fullName>
    </submittedName>
</protein>
<evidence type="ECO:0000313" key="1">
    <source>
        <dbReference type="EMBL" id="BBB01403.1"/>
    </source>
</evidence>
<sequence length="361" mass="37938">MANRDGVRVDLDGILLQLEAQGFDEVRVEFVPDDGGGAAAVADVVRQAVDTANDVANEALPDSIWGSLLTASLAGFSVRLGSMDSQEALETWLEAFGGRVRAGGLSGELRATETVRLPAWDSPDPMMTAYIALGALSALGRAGAAGWAERAVRWAAEAGGDAYVGSSGMSQLDATGEVAAHLASALHVASSGAVLYADARASRAAMAEVGSDGQAIYQTHDVSASLVVQADRARAAILAEADYADYAFVAPTPHRAYGWDARTRALPPLREEIPAYALRMHADLWSRFVPDVHCMQLLTDEHLDRVTDLSGWTVTHVTAERTLVEAPDLAAWLGPGGPGHSVLDQARADFGQALVPADGVR</sequence>
<accession>A0A7U3UYX0</accession>